<dbReference type="Proteomes" id="UP000318821">
    <property type="component" value="Unassembled WGS sequence"/>
</dbReference>
<dbReference type="VEuPathDB" id="TriTrypDB:LdBPK_020420.1"/>
<evidence type="ECO:0000313" key="9">
    <source>
        <dbReference type="Proteomes" id="UP000318821"/>
    </source>
</evidence>
<evidence type="ECO:0000313" key="5">
    <source>
        <dbReference type="EMBL" id="TPP43973.1"/>
    </source>
</evidence>
<reference evidence="9" key="5">
    <citation type="submission" date="2019-02" db="EMBL/GenBank/DDBJ databases">
        <title>FDA dAtabase for Regulatory Grade micrObial Sequences (FDA-ARGOS): Supporting development and validation of Infectious Disease Dx tests.</title>
        <authorList>
            <person name="Duncan R."/>
            <person name="Fisher C."/>
            <person name="Tallon L."/>
            <person name="Sadzewicz L."/>
            <person name="Sengamalay N."/>
            <person name="Ott S."/>
            <person name="Godinez A."/>
            <person name="Nagaraj S."/>
            <person name="Vavikolanu K."/>
            <person name="Vyas G."/>
            <person name="Nadendla S."/>
            <person name="Aluvathingal J."/>
            <person name="Sichtig H."/>
        </authorList>
    </citation>
    <scope>NUCLEOTIDE SEQUENCE [LARGE SCALE GENOMIC DNA]</scope>
    <source>
        <strain evidence="9">FDAARGOS_360</strain>
    </source>
</reference>
<dbReference type="GO" id="GO:0005741">
    <property type="term" value="C:mitochondrial outer membrane"/>
    <property type="evidence" value="ECO:0007669"/>
    <property type="project" value="InterPro"/>
</dbReference>
<dbReference type="EMBL" id="RHLD01000062">
    <property type="protein sequence ID" value="TPP43973.1"/>
    <property type="molecule type" value="Genomic_DNA"/>
</dbReference>
<organism evidence="1 7">
    <name type="scientific">Leishmania donovani</name>
    <dbReference type="NCBI Taxonomy" id="5661"/>
    <lineage>
        <taxon>Eukaryota</taxon>
        <taxon>Discoba</taxon>
        <taxon>Euglenozoa</taxon>
        <taxon>Kinetoplastea</taxon>
        <taxon>Metakinetoplastina</taxon>
        <taxon>Trypanosomatida</taxon>
        <taxon>Trypanosomatidae</taxon>
        <taxon>Leishmaniinae</taxon>
        <taxon>Leishmania</taxon>
    </lineage>
</organism>
<dbReference type="EMBL" id="CP029501">
    <property type="protein sequence ID" value="AYU75647.1"/>
    <property type="molecule type" value="Genomic_DNA"/>
</dbReference>
<reference evidence="4" key="6">
    <citation type="submission" date="2019-02" db="EMBL/GenBank/DDBJ databases">
        <title>FDA dAtabase for Regulatory Grade micrObial Sequences (FDA-ARGOS): Supporting development and validation of Infectious Disease Dx tests.</title>
        <authorList>
            <person name="Duncan R."/>
            <person name="Fisher C."/>
            <person name="Tallon L.J."/>
            <person name="Sadzewicz L."/>
            <person name="Sengamalay N."/>
            <person name="Ott S."/>
            <person name="Godinez A."/>
            <person name="Nagaraj S."/>
            <person name="Nadendla S."/>
            <person name="Sichtig H."/>
        </authorList>
    </citation>
    <scope>NUCLEOTIDE SEQUENCE</scope>
    <source>
        <strain evidence="5">FDAARGOS_360</strain>
        <strain evidence="4">FDAARGOS_361</strain>
    </source>
</reference>
<dbReference type="OrthoDB" id="270618at2759"/>
<dbReference type="Proteomes" id="UP000274082">
    <property type="component" value="Chromosome 2"/>
</dbReference>
<dbReference type="Proteomes" id="UP000318447">
    <property type="component" value="Unassembled WGS sequence"/>
</dbReference>
<dbReference type="OMA" id="KFQPCVA"/>
<dbReference type="RefSeq" id="XP_003857937.1">
    <property type="nucleotide sequence ID" value="XM_003857889.1"/>
</dbReference>
<name>A0A3S5H502_LEIDO</name>
<accession>E9B7I9</accession>
<dbReference type="VEuPathDB" id="TriTrypDB:LdCL_020009700"/>
<dbReference type="GeneID" id="13390072"/>
<dbReference type="EMBL" id="RHLC01000040">
    <property type="protein sequence ID" value="TPP43103.1"/>
    <property type="molecule type" value="Genomic_DNA"/>
</dbReference>
<keyword evidence="7" id="KW-1185">Reference proteome</keyword>
<dbReference type="AlphaFoldDB" id="A0A3S5H502"/>
<dbReference type="GO" id="GO:0008308">
    <property type="term" value="F:voltage-gated monoatomic anion channel activity"/>
    <property type="evidence" value="ECO:0007669"/>
    <property type="project" value="InterPro"/>
</dbReference>
<evidence type="ECO:0000313" key="3">
    <source>
        <dbReference type="EMBL" id="CBZ31212.1"/>
    </source>
</evidence>
<dbReference type="InterPro" id="IPR001925">
    <property type="entry name" value="Porin_Euk"/>
</dbReference>
<reference evidence="1 7" key="4">
    <citation type="journal article" date="2018" name="Sci. Rep.">
        <title>A complete Leishmania donovani reference genome identifies novel genetic variations associated with virulence.</title>
        <authorList>
            <person name="Lypaczewski P."/>
            <person name="Hoshizaki J."/>
            <person name="Zhang W.-W."/>
            <person name="McCall L.-I."/>
            <person name="Torcivia-Rodriguez J."/>
            <person name="Simonyan V."/>
            <person name="Kaur A."/>
            <person name="Dewar K."/>
            <person name="Matlashewski G."/>
        </authorList>
    </citation>
    <scope>NUCLEOTIDE SEQUENCE [LARGE SCALE GENOMIC DNA]</scope>
    <source>
        <strain evidence="1 7">LdCL</strain>
    </source>
</reference>
<protein>
    <submittedName>
        <fullName evidence="1">Voltage-dependent anion-selective channel, putative</fullName>
    </submittedName>
    <submittedName>
        <fullName evidence="2">Voltage-dependent_anion-selective_channel_putativ e/GeneDB:LmjF.02.0450</fullName>
    </submittedName>
</protein>
<dbReference type="PANTHER" id="PTHR11743:SF70">
    <property type="entry name" value="GH26960P-RELATED"/>
    <property type="match status" value="1"/>
</dbReference>
<proteinExistence type="predicted"/>
<dbReference type="KEGG" id="ldo:LDBPK_020420"/>
<evidence type="ECO:0000313" key="6">
    <source>
        <dbReference type="Proteomes" id="UP000008980"/>
    </source>
</evidence>
<evidence type="ECO:0000313" key="1">
    <source>
        <dbReference type="EMBL" id="AYU75647.1"/>
    </source>
</evidence>
<dbReference type="Proteomes" id="UP000008980">
    <property type="component" value="Chromosome 2"/>
</dbReference>
<sequence length="277" mass="30113">MTTLFKDYNKGTTDLLTKNFSSCGEWKVESKGKAPRGAYALTTTSNTHGSVNVDIEGLTDSGAYYGKLTFASRDLTDVKVTVRAEDFDNHRVEAIIGHKGPALCDISVEVNHQTMRPIAGGRLSINDKFTQKAVELALSMATVDGVQVGCGTKYDLKSQTIDWTAACRLEAKNGLVLTAQTNRLLDLTASMVSKAPLHPKFQPCVAATMTMNPQSMTWDGSMAVEWGCQVILGNTAKVRVNKNLDWIASYIANLRGGWTLVLSIDKTMKAGLTLTRN</sequence>
<reference evidence="2" key="8">
    <citation type="submission" date="2020-06" db="EMBL/GenBank/DDBJ databases">
        <authorList>
            <person name="Camacho E."/>
            <person name="Gonzalez-de la Fuente S."/>
            <person name="Rastrojo A."/>
            <person name="Peiro-Pastor R."/>
            <person name="Solana JC."/>
            <person name="Tabera L."/>
            <person name="Gamarro F."/>
            <person name="Carrasco-Ramiro F."/>
            <person name="Requena JM."/>
            <person name="Aguado B."/>
        </authorList>
    </citation>
    <scope>NUCLEOTIDE SEQUENCE</scope>
</reference>
<dbReference type="Gene3D" id="2.40.160.10">
    <property type="entry name" value="Porin"/>
    <property type="match status" value="1"/>
</dbReference>
<reference evidence="3 6" key="1">
    <citation type="journal article" date="2011" name="Genome Res.">
        <title>Whole genome sequencing of multiple Leishmania donovani clinical isolates provides insights into population structure and mechanisms of drug resistance.</title>
        <authorList>
            <person name="Downing T."/>
            <person name="Imamura H."/>
            <person name="Decuypere S."/>
            <person name="Clark T.G."/>
            <person name="Coombs G.H."/>
            <person name="Cotton J.A."/>
            <person name="Hilley J.D."/>
            <person name="de Doncker S."/>
            <person name="Maes I."/>
            <person name="Mottram J.C."/>
            <person name="Quail M.A."/>
            <person name="Rijal S."/>
            <person name="Sanders M."/>
            <person name="Schonian G."/>
            <person name="Stark O."/>
            <person name="Sundar S."/>
            <person name="Vanaerschot M."/>
            <person name="Hertz-Fowler C."/>
            <person name="Dujardin J.C."/>
            <person name="Berriman M."/>
        </authorList>
    </citation>
    <scope>NUCLEOTIDE SEQUENCE [LARGE SCALE GENOMIC DNA]</scope>
    <source>
        <strain evidence="3 6">BPK282A1</strain>
    </source>
</reference>
<dbReference type="Proteomes" id="UP000601710">
    <property type="component" value="Chromosome 2"/>
</dbReference>
<gene>
    <name evidence="5" type="ORF">CGC20_37125</name>
    <name evidence="4" type="ORF">CGC21_30005</name>
    <name evidence="3" type="ORF">LDBPK_020420</name>
    <name evidence="1" type="ORF">LdCL_020009700</name>
    <name evidence="2" type="ORF">LDHU3_02.0530</name>
</gene>
<dbReference type="EMBL" id="FR799589">
    <property type="protein sequence ID" value="CBZ31212.1"/>
    <property type="molecule type" value="Genomic_DNA"/>
</dbReference>
<dbReference type="InterPro" id="IPR023614">
    <property type="entry name" value="Porin_dom_sf"/>
</dbReference>
<evidence type="ECO:0000313" key="4">
    <source>
        <dbReference type="EMBL" id="TPP43103.1"/>
    </source>
</evidence>
<dbReference type="PANTHER" id="PTHR11743">
    <property type="entry name" value="VOLTAGE-DEPENDENT ANION-SELECTIVE CHANNEL"/>
    <property type="match status" value="1"/>
</dbReference>
<dbReference type="FunFam" id="2.40.160.10:FF:000040">
    <property type="entry name" value="Voltage-dependent anion-selective channel, putative"/>
    <property type="match status" value="1"/>
</dbReference>
<dbReference type="VEuPathDB" id="TriTrypDB:LDHU3_02.0530"/>
<accession>A0A3S5H502</accession>
<evidence type="ECO:0000313" key="2">
    <source>
        <dbReference type="EMBL" id="CAC5427004.1"/>
    </source>
</evidence>
<reference evidence="6" key="3">
    <citation type="submission" date="2011-02" db="EMBL/GenBank/DDBJ databases">
        <title>Whole genome sequencing of Leishmania donovani clinical lines reveals dynamic variation related to drug resistance.</title>
        <authorList>
            <person name="Downing T."/>
            <person name="Imamura H."/>
            <person name="Sanders M."/>
            <person name="Decuypere S."/>
            <person name="Hertz-Fowler C."/>
            <person name="Clark T.G."/>
            <person name="Rijal S."/>
            <person name="Sundar S."/>
            <person name="Quail M.A."/>
            <person name="De Doncker S."/>
            <person name="Maes I."/>
            <person name="Vanaerschot M."/>
            <person name="Stark O."/>
            <person name="Schonian G."/>
            <person name="Dujardin J.C."/>
            <person name="Berriman M."/>
        </authorList>
    </citation>
    <scope>NUCLEOTIDE SEQUENCE [LARGE SCALE GENOMIC DNA]</scope>
    <source>
        <strain evidence="6">BPK282A1</strain>
    </source>
</reference>
<evidence type="ECO:0000313" key="8">
    <source>
        <dbReference type="Proteomes" id="UP000318447"/>
    </source>
</evidence>
<evidence type="ECO:0000313" key="7">
    <source>
        <dbReference type="Proteomes" id="UP000274082"/>
    </source>
</evidence>
<dbReference type="EMBL" id="LR812622">
    <property type="protein sequence ID" value="CAC5427004.1"/>
    <property type="molecule type" value="Genomic_DNA"/>
</dbReference>
<reference evidence="8" key="7">
    <citation type="submission" date="2019-02" db="EMBL/GenBank/DDBJ databases">
        <title>FDA dAtabase for Regulatory Grade micrObial Sequences (FDA-ARGOS): Supporting development and validation of Infectious Disease Dx tests.</title>
        <authorList>
            <person name="Duncan R."/>
            <person name="Fisher C."/>
            <person name="Tallon L."/>
            <person name="Sadzewicz L."/>
            <person name="Sengamalay N."/>
            <person name="Ott S."/>
            <person name="Godinez A."/>
            <person name="Nagaraj S."/>
            <person name="Vavikolanu K."/>
            <person name="Nadendla S."/>
            <person name="Aluvathingal J."/>
            <person name="Sichtig H."/>
        </authorList>
    </citation>
    <scope>NUCLEOTIDE SEQUENCE [LARGE SCALE GENOMIC DNA]</scope>
    <source>
        <strain evidence="8">FDAARGOS_361</strain>
    </source>
</reference>
<reference evidence="3" key="2">
    <citation type="submission" date="2011-01" db="EMBL/GenBank/DDBJ databases">
        <authorList>
            <person name="Zhao B.P."/>
            <person name="Ren Z.A."/>
            <person name="Li C.D."/>
        </authorList>
    </citation>
    <scope>NUCLEOTIDE SEQUENCE</scope>
    <source>
        <strain evidence="3">BPK282A1</strain>
    </source>
</reference>